<accession>A0A561XNA4</accession>
<feature type="region of interest" description="Disordered" evidence="1">
    <location>
        <begin position="107"/>
        <end position="128"/>
    </location>
</feature>
<organism evidence="2 3">
    <name type="scientific">Acidovorax delafieldii</name>
    <name type="common">Pseudomonas delafieldii</name>
    <dbReference type="NCBI Taxonomy" id="47920"/>
    <lineage>
        <taxon>Bacteria</taxon>
        <taxon>Pseudomonadati</taxon>
        <taxon>Pseudomonadota</taxon>
        <taxon>Betaproteobacteria</taxon>
        <taxon>Burkholderiales</taxon>
        <taxon>Comamonadaceae</taxon>
        <taxon>Acidovorax</taxon>
    </lineage>
</organism>
<dbReference type="EMBL" id="VJWE01000013">
    <property type="protein sequence ID" value="TWG37591.1"/>
    <property type="molecule type" value="Genomic_DNA"/>
</dbReference>
<comment type="caution">
    <text evidence="2">The sequence shown here is derived from an EMBL/GenBank/DDBJ whole genome shotgun (WGS) entry which is preliminary data.</text>
</comment>
<protein>
    <recommendedName>
        <fullName evidence="4">Toxin CptA</fullName>
    </recommendedName>
</protein>
<name>A0A561XNA4_ACIDE</name>
<reference evidence="2 3" key="1">
    <citation type="journal article" date="2015" name="Stand. Genomic Sci.">
        <title>Genomic Encyclopedia of Bacterial and Archaeal Type Strains, Phase III: the genomes of soil and plant-associated and newly described type strains.</title>
        <authorList>
            <person name="Whitman W.B."/>
            <person name="Woyke T."/>
            <person name="Klenk H.P."/>
            <person name="Zhou Y."/>
            <person name="Lilburn T.G."/>
            <person name="Beck B.J."/>
            <person name="De Vos P."/>
            <person name="Vandamme P."/>
            <person name="Eisen J.A."/>
            <person name="Garrity G."/>
            <person name="Hugenholtz P."/>
            <person name="Kyrpides N.C."/>
        </authorList>
    </citation>
    <scope>NUCLEOTIDE SEQUENCE [LARGE SCALE GENOMIC DNA]</scope>
    <source>
        <strain evidence="2 3">DSM 64</strain>
    </source>
</reference>
<sequence length="128" mass="14467">MGSRAAHLSIAVALCFWLPAMAAVMHFWWSQARGVLQFDGQAWTLNRVVPPTSVPLTLSAPPEVLLDLQAHLWVRILLVGHPPLWLWLERSSQPERWMDLRRAVYSRARSGADNADETARQAAPGREY</sequence>
<evidence type="ECO:0008006" key="4">
    <source>
        <dbReference type="Google" id="ProtNLM"/>
    </source>
</evidence>
<evidence type="ECO:0000313" key="3">
    <source>
        <dbReference type="Proteomes" id="UP000321485"/>
    </source>
</evidence>
<evidence type="ECO:0000313" key="2">
    <source>
        <dbReference type="EMBL" id="TWG37591.1"/>
    </source>
</evidence>
<dbReference type="Proteomes" id="UP000321485">
    <property type="component" value="Unassembled WGS sequence"/>
</dbReference>
<proteinExistence type="predicted"/>
<evidence type="ECO:0000256" key="1">
    <source>
        <dbReference type="SAM" id="MobiDB-lite"/>
    </source>
</evidence>
<gene>
    <name evidence="2" type="ORF">ATF69_2639</name>
</gene>
<dbReference type="AlphaFoldDB" id="A0A561XNA4"/>